<evidence type="ECO:0000313" key="1">
    <source>
        <dbReference type="EMBL" id="SHI45156.1"/>
    </source>
</evidence>
<dbReference type="STRING" id="1121420.SAMN02746098_04115"/>
<evidence type="ECO:0000313" key="2">
    <source>
        <dbReference type="Proteomes" id="UP000183954"/>
    </source>
</evidence>
<organism evidence="1 2">
    <name type="scientific">Desulfosporosinus lacus DSM 15449</name>
    <dbReference type="NCBI Taxonomy" id="1121420"/>
    <lineage>
        <taxon>Bacteria</taxon>
        <taxon>Bacillati</taxon>
        <taxon>Bacillota</taxon>
        <taxon>Clostridia</taxon>
        <taxon>Eubacteriales</taxon>
        <taxon>Desulfitobacteriaceae</taxon>
        <taxon>Desulfosporosinus</taxon>
    </lineage>
</organism>
<keyword evidence="2" id="KW-1185">Reference proteome</keyword>
<proteinExistence type="predicted"/>
<dbReference type="EMBL" id="FQXJ01000018">
    <property type="protein sequence ID" value="SHI45156.1"/>
    <property type="molecule type" value="Genomic_DNA"/>
</dbReference>
<sequence length="125" mass="14271">MNPSLNVLRKASRLRLIGSKQQTYKIMLTNAIKVGKRLKEAKALLSQRTANRLKQLFEQYEDKLFTTNDDDGSSNSPAPTNLTHYQALLLLGILEDEREKFILRVHFSPVLTIVATAQPTRELLY</sequence>
<dbReference type="AlphaFoldDB" id="A0A1M6B8Y2"/>
<dbReference type="InterPro" id="IPR021451">
    <property type="entry name" value="DUF3102"/>
</dbReference>
<protein>
    <submittedName>
        <fullName evidence="1">Uncharacterized protein</fullName>
    </submittedName>
</protein>
<dbReference type="Pfam" id="PF11300">
    <property type="entry name" value="DUF3102"/>
    <property type="match status" value="1"/>
</dbReference>
<dbReference type="Proteomes" id="UP000183954">
    <property type="component" value="Unassembled WGS sequence"/>
</dbReference>
<accession>A0A1M6B8Y2</accession>
<reference evidence="2" key="1">
    <citation type="submission" date="2016-11" db="EMBL/GenBank/DDBJ databases">
        <authorList>
            <person name="Varghese N."/>
            <person name="Submissions S."/>
        </authorList>
    </citation>
    <scope>NUCLEOTIDE SEQUENCE [LARGE SCALE GENOMIC DNA]</scope>
    <source>
        <strain evidence="2">DSM 15449</strain>
    </source>
</reference>
<gene>
    <name evidence="1" type="ORF">SAMN02746098_04115</name>
</gene>
<name>A0A1M6B8Y2_9FIRM</name>